<proteinExistence type="predicted"/>
<feature type="non-terminal residue" evidence="1">
    <location>
        <position position="1"/>
    </location>
</feature>
<accession>A0A699IGA2</accession>
<reference evidence="1" key="1">
    <citation type="journal article" date="2019" name="Sci. Rep.">
        <title>Draft genome of Tanacetum cinerariifolium, the natural source of mosquito coil.</title>
        <authorList>
            <person name="Yamashiro T."/>
            <person name="Shiraishi A."/>
            <person name="Satake H."/>
            <person name="Nakayama K."/>
        </authorList>
    </citation>
    <scope>NUCLEOTIDE SEQUENCE</scope>
</reference>
<comment type="caution">
    <text evidence="1">The sequence shown here is derived from an EMBL/GenBank/DDBJ whole genome shotgun (WGS) entry which is preliminary data.</text>
</comment>
<dbReference type="AlphaFoldDB" id="A0A699IGA2"/>
<gene>
    <name evidence="1" type="ORF">Tci_522659</name>
</gene>
<sequence length="101" mass="11298">RDVVDKKGPIFRVVSNNVPQYYKRIRGTATASDIVEGLIWLHNEGLSPGNVCPCNVVGSYIPTLELCNEHLLKTDPEANDLVKGLISCRLTLHDVMLHLRF</sequence>
<protein>
    <submittedName>
        <fullName evidence="1">Uncharacterized protein</fullName>
    </submittedName>
</protein>
<name>A0A699IGA2_TANCI</name>
<evidence type="ECO:0000313" key="1">
    <source>
        <dbReference type="EMBL" id="GEZ50686.1"/>
    </source>
</evidence>
<organism evidence="1">
    <name type="scientific">Tanacetum cinerariifolium</name>
    <name type="common">Dalmatian daisy</name>
    <name type="synonym">Chrysanthemum cinerariifolium</name>
    <dbReference type="NCBI Taxonomy" id="118510"/>
    <lineage>
        <taxon>Eukaryota</taxon>
        <taxon>Viridiplantae</taxon>
        <taxon>Streptophyta</taxon>
        <taxon>Embryophyta</taxon>
        <taxon>Tracheophyta</taxon>
        <taxon>Spermatophyta</taxon>
        <taxon>Magnoliopsida</taxon>
        <taxon>eudicotyledons</taxon>
        <taxon>Gunneridae</taxon>
        <taxon>Pentapetalae</taxon>
        <taxon>asterids</taxon>
        <taxon>campanulids</taxon>
        <taxon>Asterales</taxon>
        <taxon>Asteraceae</taxon>
        <taxon>Asteroideae</taxon>
        <taxon>Anthemideae</taxon>
        <taxon>Anthemidinae</taxon>
        <taxon>Tanacetum</taxon>
    </lineage>
</organism>
<dbReference type="EMBL" id="BKCJ010287326">
    <property type="protein sequence ID" value="GEZ50686.1"/>
    <property type="molecule type" value="Genomic_DNA"/>
</dbReference>